<dbReference type="KEGG" id="bpsi:IX83_06455"/>
<proteinExistence type="predicted"/>
<sequence length="242" mass="27819">MIYIRSILYAIFGLLSMVIYGILCLLSCLIPIGFKRRYRFMVVWPRMMIWGAKWIVGINYVIKGREHIPDEPVIVCSKHQSMYETLFFPWFMPNPVCYVHKKVLNQIPIFGWAFSRLKHIPIDRSKPTEAIRQLVEIGAERVKEHRDPVIFPEGTRVAPGEKGRYQQGAARMALASGANILPVALNAGLCWKKKAVILKPGTITISFGPVIQTAGRNHQEIMKEVEDWIEQEQKVLNPELYE</sequence>
<evidence type="ECO:0000259" key="5">
    <source>
        <dbReference type="SMART" id="SM00563"/>
    </source>
</evidence>
<evidence type="ECO:0000313" key="6">
    <source>
        <dbReference type="EMBL" id="AIL33001.1"/>
    </source>
</evidence>
<evidence type="ECO:0000256" key="1">
    <source>
        <dbReference type="ARBA" id="ARBA00005189"/>
    </source>
</evidence>
<dbReference type="SMART" id="SM00563">
    <property type="entry name" value="PlsC"/>
    <property type="match status" value="1"/>
</dbReference>
<dbReference type="Pfam" id="PF01553">
    <property type="entry name" value="Acyltransferase"/>
    <property type="match status" value="1"/>
</dbReference>
<dbReference type="PANTHER" id="PTHR10434:SF40">
    <property type="entry name" value="1-ACYL-SN-GLYCEROL-3-PHOSPHATE ACYLTRANSFERASE"/>
    <property type="match status" value="1"/>
</dbReference>
<keyword evidence="2 6" id="KW-0808">Transferase</keyword>
<dbReference type="PANTHER" id="PTHR10434">
    <property type="entry name" value="1-ACYL-SN-GLYCEROL-3-PHOSPHATE ACYLTRANSFERASE"/>
    <property type="match status" value="1"/>
</dbReference>
<keyword evidence="4" id="KW-0472">Membrane</keyword>
<name>A0A077DFP1_9BURK</name>
<dbReference type="Proteomes" id="UP000028945">
    <property type="component" value="Chromosome"/>
</dbReference>
<organism evidence="6 7">
    <name type="scientific">Basilea psittacipulmonis DSM 24701</name>
    <dbReference type="NCBI Taxonomy" id="1072685"/>
    <lineage>
        <taxon>Bacteria</taxon>
        <taxon>Pseudomonadati</taxon>
        <taxon>Pseudomonadota</taxon>
        <taxon>Betaproteobacteria</taxon>
        <taxon>Burkholderiales</taxon>
        <taxon>Alcaligenaceae</taxon>
        <taxon>Basilea</taxon>
    </lineage>
</organism>
<dbReference type="OrthoDB" id="9812274at2"/>
<dbReference type="eggNOG" id="COG0204">
    <property type="taxonomic scope" value="Bacteria"/>
</dbReference>
<keyword evidence="7" id="KW-1185">Reference proteome</keyword>
<dbReference type="EMBL" id="CP009238">
    <property type="protein sequence ID" value="AIL33001.1"/>
    <property type="molecule type" value="Genomic_DNA"/>
</dbReference>
<dbReference type="STRING" id="1072685.IX83_06455"/>
<keyword evidence="4" id="KW-1133">Transmembrane helix</keyword>
<dbReference type="SUPFAM" id="SSF69593">
    <property type="entry name" value="Glycerol-3-phosphate (1)-acyltransferase"/>
    <property type="match status" value="1"/>
</dbReference>
<evidence type="ECO:0000313" key="7">
    <source>
        <dbReference type="Proteomes" id="UP000028945"/>
    </source>
</evidence>
<dbReference type="InterPro" id="IPR002123">
    <property type="entry name" value="Plipid/glycerol_acylTrfase"/>
</dbReference>
<dbReference type="GO" id="GO:0006654">
    <property type="term" value="P:phosphatidic acid biosynthetic process"/>
    <property type="evidence" value="ECO:0007669"/>
    <property type="project" value="TreeGrafter"/>
</dbReference>
<feature type="domain" description="Phospholipid/glycerol acyltransferase" evidence="5">
    <location>
        <begin position="73"/>
        <end position="188"/>
    </location>
</feature>
<gene>
    <name evidence="6" type="ORF">IX83_06455</name>
</gene>
<accession>A0A077DFP1</accession>
<dbReference type="GO" id="GO:0003841">
    <property type="term" value="F:1-acylglycerol-3-phosphate O-acyltransferase activity"/>
    <property type="evidence" value="ECO:0007669"/>
    <property type="project" value="TreeGrafter"/>
</dbReference>
<feature type="transmembrane region" description="Helical" evidence="4">
    <location>
        <begin position="6"/>
        <end position="30"/>
    </location>
</feature>
<comment type="pathway">
    <text evidence="1">Lipid metabolism.</text>
</comment>
<dbReference type="AlphaFoldDB" id="A0A077DFP1"/>
<keyword evidence="4" id="KW-0812">Transmembrane</keyword>
<dbReference type="HOGENOM" id="CLU_027938_5_0_4"/>
<reference evidence="6 7" key="1">
    <citation type="journal article" date="2014" name="BMC Genomics">
        <title>A genomic perspective on a new bacterial genus and species from the Alcaligenaceae family, Basilea psittacipulmonis.</title>
        <authorList>
            <person name="Whiteson K.L."/>
            <person name="Hernandez D."/>
            <person name="Lazarevic V."/>
            <person name="Gaia N."/>
            <person name="Farinelli L."/>
            <person name="Francois P."/>
            <person name="Pilo P."/>
            <person name="Frey J."/>
            <person name="Schrenzel J."/>
        </authorList>
    </citation>
    <scope>NUCLEOTIDE SEQUENCE [LARGE SCALE GENOMIC DNA]</scope>
    <source>
        <strain evidence="6 7">DSM 24701</strain>
    </source>
</reference>
<protein>
    <submittedName>
        <fullName evidence="6">Acyl-phosphate glycerol 3-phosphate acyltransferase</fullName>
    </submittedName>
</protein>
<keyword evidence="3 6" id="KW-0012">Acyltransferase</keyword>
<evidence type="ECO:0000256" key="3">
    <source>
        <dbReference type="ARBA" id="ARBA00023315"/>
    </source>
</evidence>
<evidence type="ECO:0000256" key="4">
    <source>
        <dbReference type="SAM" id="Phobius"/>
    </source>
</evidence>
<dbReference type="CDD" id="cd07989">
    <property type="entry name" value="LPLAT_AGPAT-like"/>
    <property type="match status" value="1"/>
</dbReference>
<evidence type="ECO:0000256" key="2">
    <source>
        <dbReference type="ARBA" id="ARBA00022679"/>
    </source>
</evidence>